<dbReference type="GO" id="GO:0006354">
    <property type="term" value="P:DNA-templated transcription elongation"/>
    <property type="evidence" value="ECO:0007669"/>
    <property type="project" value="TreeGrafter"/>
</dbReference>
<dbReference type="GO" id="GO:0003677">
    <property type="term" value="F:DNA binding"/>
    <property type="evidence" value="ECO:0007669"/>
    <property type="project" value="InterPro"/>
</dbReference>
<dbReference type="InterPro" id="IPR001437">
    <property type="entry name" value="Tscrpt_elong_fac_GreA/B_C"/>
</dbReference>
<dbReference type="PANTHER" id="PTHR30437">
    <property type="entry name" value="TRANSCRIPTION ELONGATION FACTOR GREA"/>
    <property type="match status" value="1"/>
</dbReference>
<evidence type="ECO:0000259" key="2">
    <source>
        <dbReference type="Pfam" id="PF14760"/>
    </source>
</evidence>
<evidence type="ECO:0000259" key="1">
    <source>
        <dbReference type="Pfam" id="PF01272"/>
    </source>
</evidence>
<sequence>MNKSQRISGRTARRAKIVIAEETLERLEALAEGAYNRTPELADQLLEELGRARIVSAARLPVNVVSMGRAVTYLDEVSGEEKTVTPVFPEEADISRGLISVLTPIGVALIGLAEGASLPWQTRGGETRVLRVLRVAGSGTGAGAA</sequence>
<evidence type="ECO:0000313" key="3">
    <source>
        <dbReference type="EMBL" id="GHF45765.1"/>
    </source>
</evidence>
<dbReference type="Gene3D" id="3.10.50.30">
    <property type="entry name" value="Transcription elongation factor, GreA/GreB, C-terminal domain"/>
    <property type="match status" value="1"/>
</dbReference>
<accession>A0A8J3GX19</accession>
<proteinExistence type="predicted"/>
<dbReference type="EMBL" id="BNCJ01000003">
    <property type="protein sequence ID" value="GHF45765.1"/>
    <property type="molecule type" value="Genomic_DNA"/>
</dbReference>
<keyword evidence="3" id="KW-0418">Kinase</keyword>
<reference evidence="3" key="1">
    <citation type="journal article" date="2014" name="Int. J. Syst. Evol. Microbiol.">
        <title>Complete genome sequence of Corynebacterium casei LMG S-19264T (=DSM 44701T), isolated from a smear-ripened cheese.</title>
        <authorList>
            <consortium name="US DOE Joint Genome Institute (JGI-PGF)"/>
            <person name="Walter F."/>
            <person name="Albersmeier A."/>
            <person name="Kalinowski J."/>
            <person name="Ruckert C."/>
        </authorList>
    </citation>
    <scope>NUCLEOTIDE SEQUENCE</scope>
    <source>
        <strain evidence="3">KCTC 42650</strain>
    </source>
</reference>
<name>A0A8J3GX19_9RHOB</name>
<dbReference type="GO" id="GO:0032784">
    <property type="term" value="P:regulation of DNA-templated transcription elongation"/>
    <property type="evidence" value="ECO:0007669"/>
    <property type="project" value="InterPro"/>
</dbReference>
<dbReference type="InterPro" id="IPR036953">
    <property type="entry name" value="GreA/GreB_C_sf"/>
</dbReference>
<dbReference type="PANTHER" id="PTHR30437:SF5">
    <property type="entry name" value="REGULATOR OF NUCLEOSIDE DIPHOSPHATE KINASE"/>
    <property type="match status" value="1"/>
</dbReference>
<dbReference type="Gene3D" id="1.10.286.20">
    <property type="match status" value="1"/>
</dbReference>
<comment type="caution">
    <text evidence="3">The sequence shown here is derived from an EMBL/GenBank/DDBJ whole genome shotgun (WGS) entry which is preliminary data.</text>
</comment>
<evidence type="ECO:0000313" key="4">
    <source>
        <dbReference type="Proteomes" id="UP000626220"/>
    </source>
</evidence>
<protein>
    <submittedName>
        <fullName evidence="3">Nucleoside diphosphate kinase regulator</fullName>
    </submittedName>
</protein>
<dbReference type="GO" id="GO:0070063">
    <property type="term" value="F:RNA polymerase binding"/>
    <property type="evidence" value="ECO:0007669"/>
    <property type="project" value="InterPro"/>
</dbReference>
<dbReference type="GO" id="GO:0016301">
    <property type="term" value="F:kinase activity"/>
    <property type="evidence" value="ECO:0007669"/>
    <property type="project" value="UniProtKB-KW"/>
</dbReference>
<gene>
    <name evidence="3" type="ORF">GCM10017056_16750</name>
</gene>
<reference evidence="3" key="2">
    <citation type="submission" date="2020-09" db="EMBL/GenBank/DDBJ databases">
        <authorList>
            <person name="Sun Q."/>
            <person name="Kim S."/>
        </authorList>
    </citation>
    <scope>NUCLEOTIDE SEQUENCE</scope>
    <source>
        <strain evidence="3">KCTC 42650</strain>
    </source>
</reference>
<organism evidence="3 4">
    <name type="scientific">Seohaeicola zhoushanensis</name>
    <dbReference type="NCBI Taxonomy" id="1569283"/>
    <lineage>
        <taxon>Bacteria</taxon>
        <taxon>Pseudomonadati</taxon>
        <taxon>Pseudomonadota</taxon>
        <taxon>Alphaproteobacteria</taxon>
        <taxon>Rhodobacterales</taxon>
        <taxon>Roseobacteraceae</taxon>
        <taxon>Seohaeicola</taxon>
    </lineage>
</organism>
<dbReference type="NCBIfam" id="NF004396">
    <property type="entry name" value="PRK05753.1"/>
    <property type="match status" value="1"/>
</dbReference>
<dbReference type="InterPro" id="IPR029462">
    <property type="entry name" value="Rnk_N"/>
</dbReference>
<dbReference type="Proteomes" id="UP000626220">
    <property type="component" value="Unassembled WGS sequence"/>
</dbReference>
<dbReference type="RefSeq" id="WP_189679611.1">
    <property type="nucleotide sequence ID" value="NZ_BNCJ01000003.1"/>
</dbReference>
<dbReference type="InterPro" id="IPR023459">
    <property type="entry name" value="Tscrpt_elong_fac_GreA/B_fam"/>
</dbReference>
<feature type="domain" description="Transcription elongation factor GreA/GreB C-terminal" evidence="1">
    <location>
        <begin position="62"/>
        <end position="135"/>
    </location>
</feature>
<dbReference type="Pfam" id="PF01272">
    <property type="entry name" value="GreA_GreB"/>
    <property type="match status" value="1"/>
</dbReference>
<dbReference type="SUPFAM" id="SSF54534">
    <property type="entry name" value="FKBP-like"/>
    <property type="match status" value="1"/>
</dbReference>
<dbReference type="Pfam" id="PF14760">
    <property type="entry name" value="Rnk_N"/>
    <property type="match status" value="1"/>
</dbReference>
<keyword evidence="3" id="KW-0808">Transferase</keyword>
<dbReference type="AlphaFoldDB" id="A0A8J3GX19"/>
<feature type="domain" description="Regulator of nucleoside diphosphate kinase N-terminal" evidence="2">
    <location>
        <begin position="16"/>
        <end position="55"/>
    </location>
</feature>
<keyword evidence="4" id="KW-1185">Reference proteome</keyword>